<sequence>MRVVVVGGGVAGAASAVALRRIGAEVTVYEAYEDPAGPVGSFVSLAVNALRGLDALGCLPAVQRAGFPVERQRMWSGGGKLLGDVPRGRPEGEPLRSVTLLRADLVRVLRAEARRAGARIVTGRRLTSFTGEPTAGADLLIGADGLWSAVRRAVDPAAPEPAYAGLYGVAGVSREAPGQAPAESAFHMIFGRRGAFIHLPRPDGTVWWSAQIAAAAPPPDLAEVDAARLAALFRTEERAVEVLRAAEGKLTSTLFHVLPRLPRRYRGRMVLIGDAAHPVGAGQGAAMAIEDAVVLARQLHRTGEVAAALAAWDQEREARLGKMARAAARNREAKTAGPLASRLRNLVMPVVFPRVYPRATGWLYAHELGELPAADAEGARG</sequence>
<dbReference type="GO" id="GO:0004497">
    <property type="term" value="F:monooxygenase activity"/>
    <property type="evidence" value="ECO:0007669"/>
    <property type="project" value="UniProtKB-KW"/>
</dbReference>
<evidence type="ECO:0000256" key="2">
    <source>
        <dbReference type="ARBA" id="ARBA00023033"/>
    </source>
</evidence>
<dbReference type="AlphaFoldDB" id="A0A3A9YQI1"/>
<proteinExistence type="predicted"/>
<dbReference type="InterPro" id="IPR002938">
    <property type="entry name" value="FAD-bd"/>
</dbReference>
<dbReference type="EMBL" id="RBAL01000019">
    <property type="protein sequence ID" value="RKN38149.1"/>
    <property type="molecule type" value="Genomic_DNA"/>
</dbReference>
<evidence type="ECO:0000256" key="1">
    <source>
        <dbReference type="ARBA" id="ARBA00023002"/>
    </source>
</evidence>
<dbReference type="SUPFAM" id="SSF51905">
    <property type="entry name" value="FAD/NAD(P)-binding domain"/>
    <property type="match status" value="1"/>
</dbReference>
<dbReference type="PRINTS" id="PR00420">
    <property type="entry name" value="RNGMNOXGNASE"/>
</dbReference>
<name>A0A3A9YQI1_9ACTN</name>
<keyword evidence="1" id="KW-0560">Oxidoreductase</keyword>
<comment type="caution">
    <text evidence="4">The sequence shown here is derived from an EMBL/GenBank/DDBJ whole genome shotgun (WGS) entry which is preliminary data.</text>
</comment>
<dbReference type="Proteomes" id="UP000272474">
    <property type="component" value="Unassembled WGS sequence"/>
</dbReference>
<dbReference type="OrthoDB" id="9782160at2"/>
<keyword evidence="5" id="KW-1185">Reference proteome</keyword>
<protein>
    <submittedName>
        <fullName evidence="4">FAD-dependent monooxygenase</fullName>
    </submittedName>
</protein>
<organism evidence="4 5">
    <name type="scientific">Streptomyces hoynatensis</name>
    <dbReference type="NCBI Taxonomy" id="1141874"/>
    <lineage>
        <taxon>Bacteria</taxon>
        <taxon>Bacillati</taxon>
        <taxon>Actinomycetota</taxon>
        <taxon>Actinomycetes</taxon>
        <taxon>Kitasatosporales</taxon>
        <taxon>Streptomycetaceae</taxon>
        <taxon>Streptomyces</taxon>
    </lineage>
</organism>
<gene>
    <name evidence="4" type="ORF">D7294_25225</name>
</gene>
<dbReference type="InterPro" id="IPR050493">
    <property type="entry name" value="FAD-dep_Monooxygenase_BioMet"/>
</dbReference>
<feature type="domain" description="FAD-binding" evidence="3">
    <location>
        <begin position="2"/>
        <end position="324"/>
    </location>
</feature>
<keyword evidence="2 4" id="KW-0503">Monooxygenase</keyword>
<evidence type="ECO:0000313" key="4">
    <source>
        <dbReference type="EMBL" id="RKN38149.1"/>
    </source>
</evidence>
<dbReference type="PANTHER" id="PTHR13789">
    <property type="entry name" value="MONOOXYGENASE"/>
    <property type="match status" value="1"/>
</dbReference>
<dbReference type="RefSeq" id="WP_120683800.1">
    <property type="nucleotide sequence ID" value="NZ_RBAL01000019.1"/>
</dbReference>
<dbReference type="GO" id="GO:0071949">
    <property type="term" value="F:FAD binding"/>
    <property type="evidence" value="ECO:0007669"/>
    <property type="project" value="InterPro"/>
</dbReference>
<dbReference type="Pfam" id="PF01494">
    <property type="entry name" value="FAD_binding_3"/>
    <property type="match status" value="1"/>
</dbReference>
<accession>A0A3A9YQI1</accession>
<reference evidence="4 5" key="1">
    <citation type="journal article" date="2014" name="Int. J. Syst. Evol. Microbiol.">
        <title>Streptomyces hoynatensis sp. nov., isolated from deep marine sediment.</title>
        <authorList>
            <person name="Veyisoglu A."/>
            <person name="Sahin N."/>
        </authorList>
    </citation>
    <scope>NUCLEOTIDE SEQUENCE [LARGE SCALE GENOMIC DNA]</scope>
    <source>
        <strain evidence="4 5">KCTC 29097</strain>
    </source>
</reference>
<dbReference type="InterPro" id="IPR036188">
    <property type="entry name" value="FAD/NAD-bd_sf"/>
</dbReference>
<dbReference type="PANTHER" id="PTHR13789:SF309">
    <property type="entry name" value="PUTATIVE (AFU_ORTHOLOGUE AFUA_6G14510)-RELATED"/>
    <property type="match status" value="1"/>
</dbReference>
<dbReference type="Gene3D" id="3.50.50.60">
    <property type="entry name" value="FAD/NAD(P)-binding domain"/>
    <property type="match status" value="1"/>
</dbReference>
<evidence type="ECO:0000313" key="5">
    <source>
        <dbReference type="Proteomes" id="UP000272474"/>
    </source>
</evidence>
<evidence type="ECO:0000259" key="3">
    <source>
        <dbReference type="Pfam" id="PF01494"/>
    </source>
</evidence>